<keyword evidence="2" id="KW-1185">Reference proteome</keyword>
<dbReference type="Proteomes" id="UP000317078">
    <property type="component" value="Unassembled WGS sequence"/>
</dbReference>
<dbReference type="AlphaFoldDB" id="A0A502GET1"/>
<comment type="caution">
    <text evidence="1">The sequence shown here is derived from an EMBL/GenBank/DDBJ whole genome shotgun (WGS) entry which is preliminary data.</text>
</comment>
<accession>A0A502GET1</accession>
<proteinExistence type="predicted"/>
<dbReference type="RefSeq" id="WP_140881171.1">
    <property type="nucleotide sequence ID" value="NZ_RCZP01000002.1"/>
</dbReference>
<evidence type="ECO:0000313" key="1">
    <source>
        <dbReference type="EMBL" id="TPG60241.1"/>
    </source>
</evidence>
<name>A0A502GET1_9PROT</name>
<gene>
    <name evidence="1" type="ORF">EAH89_02285</name>
</gene>
<dbReference type="OrthoDB" id="7242524at2"/>
<organism evidence="1 2">
    <name type="scientific">Muricoccus nepalensis</name>
    <dbReference type="NCBI Taxonomy" id="1854500"/>
    <lineage>
        <taxon>Bacteria</taxon>
        <taxon>Pseudomonadati</taxon>
        <taxon>Pseudomonadota</taxon>
        <taxon>Alphaproteobacteria</taxon>
        <taxon>Acetobacterales</taxon>
        <taxon>Roseomonadaceae</taxon>
        <taxon>Muricoccus</taxon>
    </lineage>
</organism>
<reference evidence="1 2" key="1">
    <citation type="journal article" date="2019" name="Environ. Microbiol.">
        <title>Species interactions and distinct microbial communities in high Arctic permafrost affected cryosols are associated with the CH4 and CO2 gas fluxes.</title>
        <authorList>
            <person name="Altshuler I."/>
            <person name="Hamel J."/>
            <person name="Turney S."/>
            <person name="Magnuson E."/>
            <person name="Levesque R."/>
            <person name="Greer C."/>
            <person name="Whyte L.G."/>
        </authorList>
    </citation>
    <scope>NUCLEOTIDE SEQUENCE [LARGE SCALE GENOMIC DNA]</scope>
    <source>
        <strain evidence="1 2">S9.3B</strain>
    </source>
</reference>
<dbReference type="EMBL" id="RCZP01000002">
    <property type="protein sequence ID" value="TPG60241.1"/>
    <property type="molecule type" value="Genomic_DNA"/>
</dbReference>
<evidence type="ECO:0000313" key="2">
    <source>
        <dbReference type="Proteomes" id="UP000317078"/>
    </source>
</evidence>
<protein>
    <submittedName>
        <fullName evidence="1">Uncharacterized protein</fullName>
    </submittedName>
</protein>
<sequence length="624" mass="64873">MPDLLHPQERDRLLAALRRRLRRAALDGRPLSGLARTEAPGAPLALRDNALAAEAMAIPALREADPGLADTLLHFLTAVAEEPGAPSRAVRPAEAEAAARVEILRDNPADLRVLTPWHEFTGDLAHGLLRQRMRDEPSASGEAAGRRGVLHSGNMARLRAVGGVPGLLGRLSLRARTLDVEDAITAAGVQPEGAGALLWHESALRLRPLPGVSLPIGTLRYEYRVSAADPLLRLTVVLRAGTRAGLAALRLTTAADALSEAEPPFAHASLGRDGGQVPRAEGPFGEDELLAQGPLDSLHLWQSGPAEEALALHLRPRAGEAVFSARLRGREGAPHWLVLRHALPDLAPGGTATLREDRLLARGVAHGTPAAALRLLRDPAALAGRDPGQAGIGAPLAAVAATLLNAPAFAHPIPRDRLGALQDWLDRQVAALPEEEAAALPLEETALLVLALDAAWRLGGLPGDRRRLRALLARLVAAAGPEGPAGADLAGRGAAILALARGGSLIPEPWVLDALRHAVLALDPAALSPPPATRALAAVLRGLRAVEYLAGTGRIPPDAAVLARAAALREASLAALSGRLRAEGDRLEVLAEEGGEADAPSTAALLLAVLSPDEAALSMGMVTA</sequence>